<name>A0A508STN4_9BRAD</name>
<organism evidence="5 6">
    <name type="scientific">Bradyrhizobium ivorense</name>
    <dbReference type="NCBI Taxonomy" id="2511166"/>
    <lineage>
        <taxon>Bacteria</taxon>
        <taxon>Pseudomonadati</taxon>
        <taxon>Pseudomonadota</taxon>
        <taxon>Alphaproteobacteria</taxon>
        <taxon>Hyphomicrobiales</taxon>
        <taxon>Nitrobacteraceae</taxon>
        <taxon>Bradyrhizobium</taxon>
    </lineage>
</organism>
<sequence>MPANQMILLKRRPVGMPTEADFELSERSTAGLADGEALVKTLYLSLDPYMRGIMDEKDSYLPPVKLGEAMRGHVVGIVVESRSATLVPGDHVHGMGGWQHYNVATAAGTWRKIDPALAPLPAWLGPLGLPGWTAYIGLMDLASPKPGETVVVSSAAGAVGTVAGQLARIAGCRVVGIAGGPDKCRYVVDEVGFDACVDYKAGNLIGDLAKATPDGIDINFENVGGAVLDAVWPRMNRYSRAVVSGLIAQYNQTAPSLGPDWSTLLRNRINVRGFIISDHVAEIPNAVRQVATLLREGKIRTRDDVVDGLDKASSAFIGMLNGKNFGKLMVRLAGAE</sequence>
<feature type="domain" description="Enoyl reductase (ER)" evidence="4">
    <location>
        <begin position="15"/>
        <end position="330"/>
    </location>
</feature>
<keyword evidence="3" id="KW-0326">Glycosidase</keyword>
<dbReference type="InterPro" id="IPR036291">
    <property type="entry name" value="NAD(P)-bd_dom_sf"/>
</dbReference>
<dbReference type="SUPFAM" id="SSF51735">
    <property type="entry name" value="NAD(P)-binding Rossmann-fold domains"/>
    <property type="match status" value="1"/>
</dbReference>
<dbReference type="SMART" id="SM00829">
    <property type="entry name" value="PKS_ER"/>
    <property type="match status" value="1"/>
</dbReference>
<comment type="caution">
    <text evidence="5">The sequence shown here is derived from an EMBL/GenBank/DDBJ whole genome shotgun (WGS) entry which is preliminary data.</text>
</comment>
<dbReference type="Proteomes" id="UP000328092">
    <property type="component" value="Unassembled WGS sequence"/>
</dbReference>
<dbReference type="CDD" id="cd05288">
    <property type="entry name" value="PGDH"/>
    <property type="match status" value="1"/>
</dbReference>
<keyword evidence="2 5" id="KW-0560">Oxidoreductase</keyword>
<dbReference type="PROSITE" id="PS00775">
    <property type="entry name" value="GLYCOSYL_HYDROL_F3"/>
    <property type="match status" value="1"/>
</dbReference>
<dbReference type="SUPFAM" id="SSF50129">
    <property type="entry name" value="GroES-like"/>
    <property type="match status" value="1"/>
</dbReference>
<dbReference type="OrthoDB" id="9805663at2"/>
<gene>
    <name evidence="5" type="primary">curA_1</name>
    <name evidence="5" type="ORF">CI1B_09210</name>
</gene>
<evidence type="ECO:0000259" key="4">
    <source>
        <dbReference type="SMART" id="SM00829"/>
    </source>
</evidence>
<evidence type="ECO:0000256" key="2">
    <source>
        <dbReference type="ARBA" id="ARBA00023002"/>
    </source>
</evidence>
<dbReference type="PANTHER" id="PTHR43205">
    <property type="entry name" value="PROSTAGLANDIN REDUCTASE"/>
    <property type="match status" value="1"/>
</dbReference>
<dbReference type="GO" id="GO:0004553">
    <property type="term" value="F:hydrolase activity, hydrolyzing O-glycosyl compounds"/>
    <property type="evidence" value="ECO:0007669"/>
    <property type="project" value="InterPro"/>
</dbReference>
<dbReference type="GO" id="GO:0016628">
    <property type="term" value="F:oxidoreductase activity, acting on the CH-CH group of donors, NAD or NADP as acceptor"/>
    <property type="evidence" value="ECO:0007669"/>
    <property type="project" value="InterPro"/>
</dbReference>
<dbReference type="Pfam" id="PF16884">
    <property type="entry name" value="ADH_N_2"/>
    <property type="match status" value="1"/>
</dbReference>
<dbReference type="InterPro" id="IPR013149">
    <property type="entry name" value="ADH-like_C"/>
</dbReference>
<keyword evidence="6" id="KW-1185">Reference proteome</keyword>
<dbReference type="FunFam" id="3.40.50.720:FF:000121">
    <property type="entry name" value="Prostaglandin reductase 2"/>
    <property type="match status" value="1"/>
</dbReference>
<keyword evidence="3" id="KW-0378">Hydrolase</keyword>
<dbReference type="InterPro" id="IPR045010">
    <property type="entry name" value="MDR_fam"/>
</dbReference>
<dbReference type="InterPro" id="IPR020843">
    <property type="entry name" value="ER"/>
</dbReference>
<dbReference type="Gene3D" id="3.90.180.10">
    <property type="entry name" value="Medium-chain alcohol dehydrogenases, catalytic domain"/>
    <property type="match status" value="1"/>
</dbReference>
<evidence type="ECO:0000256" key="1">
    <source>
        <dbReference type="ARBA" id="ARBA00005336"/>
    </source>
</evidence>
<protein>
    <submittedName>
        <fullName evidence="5">NADPH-dependent curcumin reductase</fullName>
        <ecNumber evidence="5">1.3.1.-</ecNumber>
    </submittedName>
</protein>
<dbReference type="Pfam" id="PF00107">
    <property type="entry name" value="ADH_zinc_N"/>
    <property type="match status" value="1"/>
</dbReference>
<reference evidence="5" key="1">
    <citation type="submission" date="2019-02" db="EMBL/GenBank/DDBJ databases">
        <authorList>
            <person name="Pothier F.J."/>
        </authorList>
    </citation>
    <scope>NUCLEOTIDE SEQUENCE</scope>
    <source>
        <strain evidence="5">CI-1B</strain>
    </source>
</reference>
<evidence type="ECO:0000256" key="3">
    <source>
        <dbReference type="ARBA" id="ARBA00023295"/>
    </source>
</evidence>
<dbReference type="RefSeq" id="WP_139857611.1">
    <property type="nucleotide sequence ID" value="NZ_CAADFC020000004.1"/>
</dbReference>
<dbReference type="AlphaFoldDB" id="A0A508STN4"/>
<proteinExistence type="inferred from homology"/>
<accession>A0A508STN4</accession>
<evidence type="ECO:0000313" key="6">
    <source>
        <dbReference type="Proteomes" id="UP000328092"/>
    </source>
</evidence>
<dbReference type="EC" id="1.3.1.-" evidence="5"/>
<dbReference type="PANTHER" id="PTHR43205:SF7">
    <property type="entry name" value="PROSTAGLANDIN REDUCTASE 1"/>
    <property type="match status" value="1"/>
</dbReference>
<dbReference type="EMBL" id="CAADFC020000004">
    <property type="protein sequence ID" value="VIO65813.1"/>
    <property type="molecule type" value="Genomic_DNA"/>
</dbReference>
<evidence type="ECO:0000313" key="5">
    <source>
        <dbReference type="EMBL" id="VIO65813.1"/>
    </source>
</evidence>
<dbReference type="Gene3D" id="3.40.50.720">
    <property type="entry name" value="NAD(P)-binding Rossmann-like Domain"/>
    <property type="match status" value="1"/>
</dbReference>
<dbReference type="InterPro" id="IPR041694">
    <property type="entry name" value="ADH_N_2"/>
</dbReference>
<comment type="similarity">
    <text evidence="1">Belongs to the glycosyl hydrolase 3 family.</text>
</comment>
<dbReference type="GO" id="GO:0005975">
    <property type="term" value="P:carbohydrate metabolic process"/>
    <property type="evidence" value="ECO:0007669"/>
    <property type="project" value="InterPro"/>
</dbReference>
<dbReference type="InterPro" id="IPR011032">
    <property type="entry name" value="GroES-like_sf"/>
</dbReference>
<dbReference type="InterPro" id="IPR019800">
    <property type="entry name" value="Glyco_hydro_3_AS"/>
</dbReference>